<dbReference type="Proteomes" id="UP001157502">
    <property type="component" value="Chromosome 2"/>
</dbReference>
<evidence type="ECO:0000313" key="2">
    <source>
        <dbReference type="Proteomes" id="UP001157502"/>
    </source>
</evidence>
<accession>A0ACC2HFH6</accession>
<sequence>MATYFPEKNHIKIEVHFGHLRVRWRPPRTKPELFQRELSGFFIPSVRPLPEAFFCKHSREQYEKLSNMHKNMQKLYESLGSYYAFDPHNVCVEDFFGDLANFRTLFLDAVKENHKKREMEEKIKRARLAKEKAEREKLERQLKKKQLIDMNKEGGENETGVMDSLMEALQSGAAFRDRRKRTPRNGDQSPSSPSSRWPGANHGNATQSRACG</sequence>
<comment type="caution">
    <text evidence="1">The sequence shown here is derived from an EMBL/GenBank/DDBJ whole genome shotgun (WGS) entry which is preliminary data.</text>
</comment>
<dbReference type="EMBL" id="CM055729">
    <property type="protein sequence ID" value="KAJ8014758.1"/>
    <property type="molecule type" value="Genomic_DNA"/>
</dbReference>
<evidence type="ECO:0000313" key="1">
    <source>
        <dbReference type="EMBL" id="KAJ8014758.1"/>
    </source>
</evidence>
<proteinExistence type="predicted"/>
<organism evidence="1 2">
    <name type="scientific">Dallia pectoralis</name>
    <name type="common">Alaska blackfish</name>
    <dbReference type="NCBI Taxonomy" id="75939"/>
    <lineage>
        <taxon>Eukaryota</taxon>
        <taxon>Metazoa</taxon>
        <taxon>Chordata</taxon>
        <taxon>Craniata</taxon>
        <taxon>Vertebrata</taxon>
        <taxon>Euteleostomi</taxon>
        <taxon>Actinopterygii</taxon>
        <taxon>Neopterygii</taxon>
        <taxon>Teleostei</taxon>
        <taxon>Protacanthopterygii</taxon>
        <taxon>Esociformes</taxon>
        <taxon>Umbridae</taxon>
        <taxon>Dallia</taxon>
    </lineage>
</organism>
<gene>
    <name evidence="1" type="ORF">DPEC_G00019050</name>
</gene>
<protein>
    <submittedName>
        <fullName evidence="1">Uncharacterized protein</fullName>
    </submittedName>
</protein>
<name>A0ACC2HFH6_DALPE</name>
<reference evidence="1" key="1">
    <citation type="submission" date="2021-05" db="EMBL/GenBank/DDBJ databases">
        <authorList>
            <person name="Pan Q."/>
            <person name="Jouanno E."/>
            <person name="Zahm M."/>
            <person name="Klopp C."/>
            <person name="Cabau C."/>
            <person name="Louis A."/>
            <person name="Berthelot C."/>
            <person name="Parey E."/>
            <person name="Roest Crollius H."/>
            <person name="Montfort J."/>
            <person name="Robinson-Rechavi M."/>
            <person name="Bouchez O."/>
            <person name="Lampietro C."/>
            <person name="Lopez Roques C."/>
            <person name="Donnadieu C."/>
            <person name="Postlethwait J."/>
            <person name="Bobe J."/>
            <person name="Dillon D."/>
            <person name="Chandos A."/>
            <person name="von Hippel F."/>
            <person name="Guiguen Y."/>
        </authorList>
    </citation>
    <scope>NUCLEOTIDE SEQUENCE</scope>
    <source>
        <strain evidence="1">YG-Jan2019</strain>
    </source>
</reference>
<keyword evidence="2" id="KW-1185">Reference proteome</keyword>